<dbReference type="PANTHER" id="PTHR46796:SF12">
    <property type="entry name" value="HTH-TYPE DNA-BINDING TRANSCRIPTIONAL ACTIVATOR EUTR"/>
    <property type="match status" value="1"/>
</dbReference>
<organism evidence="5 6">
    <name type="scientific">Actinoplanes oblitus</name>
    <dbReference type="NCBI Taxonomy" id="3040509"/>
    <lineage>
        <taxon>Bacteria</taxon>
        <taxon>Bacillati</taxon>
        <taxon>Actinomycetota</taxon>
        <taxon>Actinomycetes</taxon>
        <taxon>Micromonosporales</taxon>
        <taxon>Micromonosporaceae</taxon>
        <taxon>Actinoplanes</taxon>
    </lineage>
</organism>
<evidence type="ECO:0000256" key="1">
    <source>
        <dbReference type="ARBA" id="ARBA00023015"/>
    </source>
</evidence>
<dbReference type="InterPro" id="IPR018060">
    <property type="entry name" value="HTH_AraC"/>
</dbReference>
<dbReference type="InterPro" id="IPR050204">
    <property type="entry name" value="AraC_XylS_family_regulators"/>
</dbReference>
<accession>A0ABY8W930</accession>
<dbReference type="PROSITE" id="PS01124">
    <property type="entry name" value="HTH_ARAC_FAMILY_2"/>
    <property type="match status" value="1"/>
</dbReference>
<sequence length="321" mass="34810">MQATTHHIADIDEARAVLRRYFYPLDVDVLNPAPSWTAHFAVGGDPGVTLGVLDFGVDVRISAGETGYYHVNLPLTGAVTWHQGRDEPRRASAGESAAVNLPIGDAYLDSWDGDCRLLAVKIGRGELESQLERMLDRPVRSPIDLAPVLDVRKGAGASWARLVRMVAADTGSPQGLTGHPVIGARMRETLTTGLLLAADHRYRGPLERRSPALAAPGAIRRVVEAMRAQPGRPFTVAELGEIAGVGARSLQQSFARYVGMPPMTYLRQLRLGLVHEGLRGADPATTTVAQVAYRFGFTHLGRFAAAYRERYDVTPSETLRG</sequence>
<name>A0ABY8W930_9ACTN</name>
<evidence type="ECO:0000259" key="4">
    <source>
        <dbReference type="PROSITE" id="PS01124"/>
    </source>
</evidence>
<feature type="domain" description="HTH araC/xylS-type" evidence="4">
    <location>
        <begin position="220"/>
        <end position="321"/>
    </location>
</feature>
<dbReference type="EMBL" id="CP126980">
    <property type="protein sequence ID" value="WIM93631.1"/>
    <property type="molecule type" value="Genomic_DNA"/>
</dbReference>
<protein>
    <submittedName>
        <fullName evidence="5">AraC family transcriptional regulator</fullName>
    </submittedName>
</protein>
<dbReference type="InterPro" id="IPR035418">
    <property type="entry name" value="AraC-bd_2"/>
</dbReference>
<keyword evidence="3" id="KW-0804">Transcription</keyword>
<dbReference type="PROSITE" id="PS00041">
    <property type="entry name" value="HTH_ARAC_FAMILY_1"/>
    <property type="match status" value="1"/>
</dbReference>
<dbReference type="PANTHER" id="PTHR46796">
    <property type="entry name" value="HTH-TYPE TRANSCRIPTIONAL ACTIVATOR RHAS-RELATED"/>
    <property type="match status" value="1"/>
</dbReference>
<dbReference type="Gene3D" id="1.10.10.60">
    <property type="entry name" value="Homeodomain-like"/>
    <property type="match status" value="1"/>
</dbReference>
<keyword evidence="2" id="KW-0238">DNA-binding</keyword>
<dbReference type="Pfam" id="PF12833">
    <property type="entry name" value="HTH_18"/>
    <property type="match status" value="1"/>
</dbReference>
<dbReference type="InterPro" id="IPR018062">
    <property type="entry name" value="HTH_AraC-typ_CS"/>
</dbReference>
<dbReference type="SMART" id="SM00342">
    <property type="entry name" value="HTH_ARAC"/>
    <property type="match status" value="1"/>
</dbReference>
<dbReference type="Pfam" id="PF14525">
    <property type="entry name" value="AraC_binding_2"/>
    <property type="match status" value="1"/>
</dbReference>
<dbReference type="Proteomes" id="UP001240150">
    <property type="component" value="Chromosome"/>
</dbReference>
<dbReference type="RefSeq" id="WP_284914838.1">
    <property type="nucleotide sequence ID" value="NZ_CP126980.1"/>
</dbReference>
<evidence type="ECO:0000256" key="2">
    <source>
        <dbReference type="ARBA" id="ARBA00023125"/>
    </source>
</evidence>
<evidence type="ECO:0000313" key="6">
    <source>
        <dbReference type="Proteomes" id="UP001240150"/>
    </source>
</evidence>
<dbReference type="SUPFAM" id="SSF46689">
    <property type="entry name" value="Homeodomain-like"/>
    <property type="match status" value="1"/>
</dbReference>
<keyword evidence="1" id="KW-0805">Transcription regulation</keyword>
<evidence type="ECO:0000256" key="3">
    <source>
        <dbReference type="ARBA" id="ARBA00023163"/>
    </source>
</evidence>
<proteinExistence type="predicted"/>
<evidence type="ECO:0000313" key="5">
    <source>
        <dbReference type="EMBL" id="WIM93631.1"/>
    </source>
</evidence>
<gene>
    <name evidence="5" type="ORF">ACTOB_005616</name>
</gene>
<reference evidence="5 6" key="1">
    <citation type="submission" date="2023-06" db="EMBL/GenBank/DDBJ databases">
        <authorList>
            <person name="Yushchuk O."/>
            <person name="Binda E."/>
            <person name="Ruckert-Reed C."/>
            <person name="Fedorenko V."/>
            <person name="Kalinowski J."/>
            <person name="Marinelli F."/>
        </authorList>
    </citation>
    <scope>NUCLEOTIDE SEQUENCE [LARGE SCALE GENOMIC DNA]</scope>
    <source>
        <strain evidence="5 6">NRRL 3884</strain>
    </source>
</reference>
<keyword evidence="6" id="KW-1185">Reference proteome</keyword>
<dbReference type="InterPro" id="IPR009057">
    <property type="entry name" value="Homeodomain-like_sf"/>
</dbReference>